<feature type="region of interest" description="Disordered" evidence="1">
    <location>
        <begin position="1"/>
        <end position="21"/>
    </location>
</feature>
<feature type="region of interest" description="Disordered" evidence="1">
    <location>
        <begin position="814"/>
        <end position="839"/>
    </location>
</feature>
<sequence>MPPQVEVSVASSPQKQQGKPFLNVDAEKPEECLIFLQRATYLSIVQVLHLRKLLRQKAFTKRYFEDEPFYVLNNMTSAGRRMYNKLKGPLDAVRKRALSKIVLQLRARDGHDYDDDEYANLCNEAWTIQLTYGSSGSVQIIRESDGAAMGKLKYNGPGSLENATFELLHELKSIGQVLHPLPSVVDHYFRVYCNQSEYQMDGYKTVSGPLLVSGDGYLCISKMMLNHGSMLFDIQSEFLPSIESAAEGLKRVEEKRKPANILDESLFSDPGVPQAKAYDPEVPTIEAMVPRTPFTPKRTADFPEILDFDAFNMILQAPADEELFSEPFVQPGFQDPVDTLYGITSLNTEASDSQAPDGSDDKLENPRLATSKAKVTSPTLLSDICHEKDKTVVCGDADNTSMAGNVDTDPVSKPTEMSDESSLPRPPARRRKLPPSVVKKEVSPPLKRRGLSSLEKTALQSEGSAHENPRHQAPNSVTKIFNTSPLMESSLPRPPARRRKLPPSVVKKEVSPPLKRRGLSSPEKTALQSEGSAHENPRHQAPNSVTKIFNTSPLMSISSTLQTETSAEAHADQQGPYSVTKYFATTPVMSVSSAQSSVVNPTHQNKYFSTSPIMPLSPASDRSRIGAAGSRENLDGTLMTERIFATSPIMGLSPASSLANSVQEVPLQPAADVVTKFFNTSPLMSISSTLQTETSAEAHADQQGPYSVTKYFVTTPVMSVSSAQSSVVNPTHQNKYFSTSPIMPLSPASDRSRIGAAGSRENLDGTLMTERIFATSPIMGLSPASSLANSVQEVPLQPAADVVTKFFNTSPLMPRSPISDGRRFSDTESGTNPHTAPLDQHFFCSSPIMKMN</sequence>
<dbReference type="Proteomes" id="UP001177023">
    <property type="component" value="Unassembled WGS sequence"/>
</dbReference>
<evidence type="ECO:0000313" key="4">
    <source>
        <dbReference type="Proteomes" id="UP001177023"/>
    </source>
</evidence>
<feature type="domain" description="HORMA" evidence="2">
    <location>
        <begin position="35"/>
        <end position="199"/>
    </location>
</feature>
<feature type="compositionally biased region" description="Polar residues" evidence="1">
    <location>
        <begin position="522"/>
        <end position="531"/>
    </location>
</feature>
<dbReference type="Pfam" id="PF02301">
    <property type="entry name" value="HORMA"/>
    <property type="match status" value="1"/>
</dbReference>
<dbReference type="InterPro" id="IPR003511">
    <property type="entry name" value="HORMA_dom"/>
</dbReference>
<feature type="non-terminal residue" evidence="3">
    <location>
        <position position="852"/>
    </location>
</feature>
<feature type="compositionally biased region" description="Polar residues" evidence="1">
    <location>
        <begin position="473"/>
        <end position="487"/>
    </location>
</feature>
<dbReference type="AlphaFoldDB" id="A0AA36G0R6"/>
<dbReference type="InterPro" id="IPR036570">
    <property type="entry name" value="HORMA_dom_sf"/>
</dbReference>
<proteinExistence type="predicted"/>
<evidence type="ECO:0000259" key="2">
    <source>
        <dbReference type="Pfam" id="PF02301"/>
    </source>
</evidence>
<feature type="region of interest" description="Disordered" evidence="1">
    <location>
        <begin position="395"/>
        <end position="544"/>
    </location>
</feature>
<keyword evidence="4" id="KW-1185">Reference proteome</keyword>
<reference evidence="3" key="1">
    <citation type="submission" date="2023-06" db="EMBL/GenBank/DDBJ databases">
        <authorList>
            <person name="Delattre M."/>
        </authorList>
    </citation>
    <scope>NUCLEOTIDE SEQUENCE</scope>
    <source>
        <strain evidence="3">AF72</strain>
    </source>
</reference>
<organism evidence="3 4">
    <name type="scientific">Mesorhabditis spiculigera</name>
    <dbReference type="NCBI Taxonomy" id="96644"/>
    <lineage>
        <taxon>Eukaryota</taxon>
        <taxon>Metazoa</taxon>
        <taxon>Ecdysozoa</taxon>
        <taxon>Nematoda</taxon>
        <taxon>Chromadorea</taxon>
        <taxon>Rhabditida</taxon>
        <taxon>Rhabditina</taxon>
        <taxon>Rhabditomorpha</taxon>
        <taxon>Rhabditoidea</taxon>
        <taxon>Rhabditidae</taxon>
        <taxon>Mesorhabditinae</taxon>
        <taxon>Mesorhabditis</taxon>
    </lineage>
</organism>
<accession>A0AA36G0R6</accession>
<dbReference type="Gene3D" id="3.30.900.10">
    <property type="entry name" value="HORMA domain"/>
    <property type="match status" value="1"/>
</dbReference>
<evidence type="ECO:0000313" key="3">
    <source>
        <dbReference type="EMBL" id="CAJ0574080.1"/>
    </source>
</evidence>
<dbReference type="EMBL" id="CATQJA010002626">
    <property type="protein sequence ID" value="CAJ0574080.1"/>
    <property type="molecule type" value="Genomic_DNA"/>
</dbReference>
<name>A0AA36G0R6_9BILA</name>
<protein>
    <recommendedName>
        <fullName evidence="2">HORMA domain-containing protein</fullName>
    </recommendedName>
</protein>
<evidence type="ECO:0000256" key="1">
    <source>
        <dbReference type="SAM" id="MobiDB-lite"/>
    </source>
</evidence>
<feature type="region of interest" description="Disordered" evidence="1">
    <location>
        <begin position="348"/>
        <end position="376"/>
    </location>
</feature>
<feature type="compositionally biased region" description="Polar residues" evidence="1">
    <location>
        <begin position="454"/>
        <end position="463"/>
    </location>
</feature>
<gene>
    <name evidence="3" type="ORF">MSPICULIGERA_LOCUS12421</name>
</gene>
<comment type="caution">
    <text evidence="3">The sequence shown here is derived from an EMBL/GenBank/DDBJ whole genome shotgun (WGS) entry which is preliminary data.</text>
</comment>